<gene>
    <name evidence="3" type="ORF">UMAG_06346</name>
</gene>
<dbReference type="EMBL" id="CM003143">
    <property type="protein sequence ID" value="KIS70260.1"/>
    <property type="molecule type" value="Genomic_DNA"/>
</dbReference>
<dbReference type="AlphaFoldDB" id="A0A0D1E764"/>
<protein>
    <recommendedName>
        <fullName evidence="2">BZIP domain-containing protein</fullName>
    </recommendedName>
</protein>
<dbReference type="STRING" id="237631.A0A0D1E764"/>
<dbReference type="eggNOG" id="ENOG502S26C">
    <property type="taxonomic scope" value="Eukaryota"/>
</dbReference>
<feature type="compositionally biased region" description="Polar residues" evidence="1">
    <location>
        <begin position="1"/>
        <end position="13"/>
    </location>
</feature>
<dbReference type="RefSeq" id="XP_011388327.1">
    <property type="nucleotide sequence ID" value="XM_011390025.1"/>
</dbReference>
<feature type="region of interest" description="Disordered" evidence="1">
    <location>
        <begin position="285"/>
        <end position="314"/>
    </location>
</feature>
<dbReference type="InParanoid" id="A0A0D1E764"/>
<dbReference type="InterPro" id="IPR021833">
    <property type="entry name" value="DUF3425"/>
</dbReference>
<feature type="compositionally biased region" description="Low complexity" evidence="1">
    <location>
        <begin position="285"/>
        <end position="306"/>
    </location>
</feature>
<accession>A0A0D1E764</accession>
<dbReference type="KEGG" id="uma:UMAG_06346"/>
<organism evidence="3 4">
    <name type="scientific">Mycosarcoma maydis</name>
    <name type="common">Corn smut fungus</name>
    <name type="synonym">Ustilago maydis</name>
    <dbReference type="NCBI Taxonomy" id="5270"/>
    <lineage>
        <taxon>Eukaryota</taxon>
        <taxon>Fungi</taxon>
        <taxon>Dikarya</taxon>
        <taxon>Basidiomycota</taxon>
        <taxon>Ustilaginomycotina</taxon>
        <taxon>Ustilaginomycetes</taxon>
        <taxon>Ustilaginales</taxon>
        <taxon>Ustilaginaceae</taxon>
        <taxon>Mycosarcoma</taxon>
    </lineage>
</organism>
<dbReference type="GO" id="GO:0003700">
    <property type="term" value="F:DNA-binding transcription factor activity"/>
    <property type="evidence" value="ECO:0007669"/>
    <property type="project" value="InterPro"/>
</dbReference>
<proteinExistence type="predicted"/>
<dbReference type="PROSITE" id="PS00036">
    <property type="entry name" value="BZIP_BASIC"/>
    <property type="match status" value="1"/>
</dbReference>
<evidence type="ECO:0000313" key="3">
    <source>
        <dbReference type="EMBL" id="KIS70260.1"/>
    </source>
</evidence>
<dbReference type="PANTHER" id="PTHR38116:SF9">
    <property type="entry name" value="BZIP DOMAIN-CONTAINING PROTEIN"/>
    <property type="match status" value="1"/>
</dbReference>
<dbReference type="VEuPathDB" id="FungiDB:UMAG_06346"/>
<dbReference type="Pfam" id="PF11905">
    <property type="entry name" value="DUF3425"/>
    <property type="match status" value="1"/>
</dbReference>
<feature type="compositionally biased region" description="Polar residues" evidence="1">
    <location>
        <begin position="62"/>
        <end position="74"/>
    </location>
</feature>
<dbReference type="OMA" id="RTNWWRR"/>
<dbReference type="Proteomes" id="UP000000561">
    <property type="component" value="Chromosome 4"/>
</dbReference>
<dbReference type="OrthoDB" id="2245989at2759"/>
<dbReference type="PANTHER" id="PTHR38116">
    <property type="entry name" value="CHROMOSOME 7, WHOLE GENOME SHOTGUN SEQUENCE"/>
    <property type="match status" value="1"/>
</dbReference>
<dbReference type="CDD" id="cd14688">
    <property type="entry name" value="bZIP_YAP"/>
    <property type="match status" value="1"/>
</dbReference>
<feature type="domain" description="BZIP" evidence="2">
    <location>
        <begin position="17"/>
        <end position="32"/>
    </location>
</feature>
<feature type="compositionally biased region" description="Low complexity" evidence="1">
    <location>
        <begin position="81"/>
        <end position="107"/>
    </location>
</feature>
<reference evidence="3 4" key="1">
    <citation type="journal article" date="2006" name="Nature">
        <title>Insights from the genome of the biotrophic fungal plant pathogen Ustilago maydis.</title>
        <authorList>
            <person name="Kamper J."/>
            <person name="Kahmann R."/>
            <person name="Bolker M."/>
            <person name="Ma L.J."/>
            <person name="Brefort T."/>
            <person name="Saville B.J."/>
            <person name="Banuett F."/>
            <person name="Kronstad J.W."/>
            <person name="Gold S.E."/>
            <person name="Muller O."/>
            <person name="Perlin M.H."/>
            <person name="Wosten H.A."/>
            <person name="de Vries R."/>
            <person name="Ruiz-Herrera J."/>
            <person name="Reynaga-Pena C.G."/>
            <person name="Snetselaar K."/>
            <person name="McCann M."/>
            <person name="Perez-Martin J."/>
            <person name="Feldbrugge M."/>
            <person name="Basse C.W."/>
            <person name="Steinberg G."/>
            <person name="Ibeas J.I."/>
            <person name="Holloman W."/>
            <person name="Guzman P."/>
            <person name="Farman M."/>
            <person name="Stajich J.E."/>
            <person name="Sentandreu R."/>
            <person name="Gonzalez-Prieto J.M."/>
            <person name="Kennell J.C."/>
            <person name="Molina L."/>
            <person name="Schirawski J."/>
            <person name="Mendoza-Mendoza A."/>
            <person name="Greilinger D."/>
            <person name="Munch K."/>
            <person name="Rossel N."/>
            <person name="Scherer M."/>
            <person name="Vranes M."/>
            <person name="Ladendorf O."/>
            <person name="Vincon V."/>
            <person name="Fuchs U."/>
            <person name="Sandrock B."/>
            <person name="Meng S."/>
            <person name="Ho E.C."/>
            <person name="Cahill M.J."/>
            <person name="Boyce K.J."/>
            <person name="Klose J."/>
            <person name="Klosterman S.J."/>
            <person name="Deelstra H.J."/>
            <person name="Ortiz-Castellanos L."/>
            <person name="Li W."/>
            <person name="Sanchez-Alonso P."/>
            <person name="Schreier P.H."/>
            <person name="Hauser-Hahn I."/>
            <person name="Vaupel M."/>
            <person name="Koopmann E."/>
            <person name="Friedrich G."/>
            <person name="Voss H."/>
            <person name="Schluter T."/>
            <person name="Margolis J."/>
            <person name="Platt D."/>
            <person name="Swimmer C."/>
            <person name="Gnirke A."/>
            <person name="Chen F."/>
            <person name="Vysotskaia V."/>
            <person name="Mannhaupt G."/>
            <person name="Guldener U."/>
            <person name="Munsterkotter M."/>
            <person name="Haase D."/>
            <person name="Oesterheld M."/>
            <person name="Mewes H.W."/>
            <person name="Mauceli E.W."/>
            <person name="DeCaprio D."/>
            <person name="Wade C.M."/>
            <person name="Butler J."/>
            <person name="Young S."/>
            <person name="Jaffe D.B."/>
            <person name="Calvo S."/>
            <person name="Nusbaum C."/>
            <person name="Galagan J."/>
            <person name="Birren B.W."/>
        </authorList>
    </citation>
    <scope>NUCLEOTIDE SEQUENCE [LARGE SCALE GENOMIC DNA]</scope>
    <source>
        <strain evidence="4">DSM 14603 / FGSC 9021 / UM521</strain>
    </source>
</reference>
<dbReference type="InterPro" id="IPR004827">
    <property type="entry name" value="bZIP"/>
</dbReference>
<evidence type="ECO:0000313" key="4">
    <source>
        <dbReference type="Proteomes" id="UP000000561"/>
    </source>
</evidence>
<evidence type="ECO:0000259" key="2">
    <source>
        <dbReference type="PROSITE" id="PS00036"/>
    </source>
</evidence>
<feature type="region of interest" description="Disordered" evidence="1">
    <location>
        <begin position="1"/>
        <end position="107"/>
    </location>
</feature>
<name>A0A0D1E764_MYCMD</name>
<evidence type="ECO:0000256" key="1">
    <source>
        <dbReference type="SAM" id="MobiDB-lite"/>
    </source>
</evidence>
<dbReference type="GeneID" id="23565960"/>
<keyword evidence="4" id="KW-1185">Reference proteome</keyword>
<sequence>MRSSTTAGLTPQQLLDRRRAQNKLAQRRFREKARLARSGGLSSSTYYLDERSSGRPTIPSRPDSTADTSLSPVSANPRVRSASTDSSLTSSTVSLSSQVSSPTSTCTEINTPTVLNLSSKGMRPTEAIIVSNISTPPLFGMDEIKPTSFMADAALRMPPPQPSASLPPVVSTYIPLSYAPLESDLLQTTSLAPPSQSLTYDDIVGSSSSQRNIGLKIVGMHTDPFLMSHPLPSPSLVPGPAARSSIPPDTMFLAPPFSCRTVQEETRPQPSTSFEHLLRVTSQSSSCSSASEKSSKNSSYTTPSSTCSMPSKSKVESDAAPLAPLSQRLFLPNNTVASQCVNSRVGKAISQYVRIVDAGGCKHASQPIAIVSQPFARAIELIGHRFGLTRNGEGVAQLLSRLELDGRPCSHETSKGLVFDSTIPWNTMPPNMLPTTEQLLYPHCAFVDACLPWPVVRSRLLKHALTNPLCEEEFALDLLLSILSPDEALASVRVHGDDVLDPEAWELSERLWTKWSGLFDESIVRRTNWWRRQRGLGNLCILKSNESASGSVHPVLGTGSLDQNYHLITTLL</sequence>